<evidence type="ECO:0008006" key="4">
    <source>
        <dbReference type="Google" id="ProtNLM"/>
    </source>
</evidence>
<proteinExistence type="predicted"/>
<keyword evidence="1" id="KW-0732">Signal</keyword>
<keyword evidence="3" id="KW-1185">Reference proteome</keyword>
<evidence type="ECO:0000256" key="1">
    <source>
        <dbReference type="SAM" id="SignalP"/>
    </source>
</evidence>
<dbReference type="RefSeq" id="WP_166191798.1">
    <property type="nucleotide sequence ID" value="NZ_JAAOIV010000001.1"/>
</dbReference>
<organism evidence="2 3">
    <name type="scientific">Metallococcus carri</name>
    <dbReference type="NCBI Taxonomy" id="1656884"/>
    <lineage>
        <taxon>Bacteria</taxon>
        <taxon>Bacillati</taxon>
        <taxon>Actinomycetota</taxon>
        <taxon>Actinomycetes</taxon>
        <taxon>Micrococcales</taxon>
        <taxon>Dermacoccaceae</taxon>
        <taxon>Metallococcus</taxon>
    </lineage>
</organism>
<reference evidence="2" key="1">
    <citation type="submission" date="2020-03" db="EMBL/GenBank/DDBJ databases">
        <title>Draft sequencing of Calidifontibacter sp. DB0510.</title>
        <authorList>
            <person name="Kim D.-U."/>
        </authorList>
    </citation>
    <scope>NUCLEOTIDE SEQUENCE</scope>
    <source>
        <strain evidence="2">DB0510</strain>
    </source>
</reference>
<name>A0A967AZ69_9MICO</name>
<sequence>MRRTGLLTATVVALTAAGSSPAFADPGHASAYNANGIRTAGASVLACYTYPTTRDINVTRRMYAIADARNVSQKVMLGMFEAGWVESWLNNLDCGDADSIGIFQMRPSMGWGTYEQLRNVDYQVNKWIDVALPLESKASTPGTLAQMVERSAYPYRYDQAQATAQKYINEAILPYGTIGDLWTRSGGASGSYGSPLAVQAAYTATSQWVPFAKGAIISSSRGTYGIAGQMYSVYNTAGGKSRFGYPVWETRTGMTSPFGTTGLKQGFVPGRLFWSSKTGAHVIKWAMTPTFDSLGGEAKLGYPTTETNVSVDGTVVQRFEKSIVTRYKDGRVVVTANRVMSAGPVSASPNLR</sequence>
<dbReference type="EMBL" id="JAAOIV010000001">
    <property type="protein sequence ID" value="NHN54325.1"/>
    <property type="molecule type" value="Genomic_DNA"/>
</dbReference>
<gene>
    <name evidence="2" type="ORF">G9U51_00810</name>
</gene>
<evidence type="ECO:0000313" key="3">
    <source>
        <dbReference type="Proteomes" id="UP000744769"/>
    </source>
</evidence>
<feature type="chain" id="PRO_5037536634" description="LGFP repeat-containing protein" evidence="1">
    <location>
        <begin position="25"/>
        <end position="352"/>
    </location>
</feature>
<accession>A0A967AZ69</accession>
<evidence type="ECO:0000313" key="2">
    <source>
        <dbReference type="EMBL" id="NHN54325.1"/>
    </source>
</evidence>
<comment type="caution">
    <text evidence="2">The sequence shown here is derived from an EMBL/GenBank/DDBJ whole genome shotgun (WGS) entry which is preliminary data.</text>
</comment>
<protein>
    <recommendedName>
        <fullName evidence="4">LGFP repeat-containing protein</fullName>
    </recommendedName>
</protein>
<dbReference type="AlphaFoldDB" id="A0A967AZ69"/>
<feature type="signal peptide" evidence="1">
    <location>
        <begin position="1"/>
        <end position="24"/>
    </location>
</feature>
<dbReference type="Proteomes" id="UP000744769">
    <property type="component" value="Unassembled WGS sequence"/>
</dbReference>